<evidence type="ECO:0000259" key="3">
    <source>
        <dbReference type="Pfam" id="PF13349"/>
    </source>
</evidence>
<feature type="region of interest" description="Disordered" evidence="1">
    <location>
        <begin position="217"/>
        <end position="241"/>
    </location>
</feature>
<gene>
    <name evidence="4" type="ORF">DR950_18440</name>
</gene>
<sequence length="274" mass="28140">MKGVKGWRATGTLVIVLVMIGAGLQTWSMAVQQRTSSSRPYDEEIHRVQLETGPASVRVRAGREGHVVVRQSLDWLVRKPVVSAVFDKGVLTVGMHCRLILPFVDLGCGAEIELEVPAATEVSGSVTSGSVQVEGLNGDVRLDLTSGQLLLSDTSGNVTVHATSGLVQGTNLSAPRLTAQLTSGSVQLSFARAPREVDATATSGSVEMSLPKDSRYAVSSEVGSGNGRIDPGLADSASPNRVHAAVTSGSISIAPAPASSAPTAPAAPSASPAP</sequence>
<feature type="domain" description="DUF4097" evidence="3">
    <location>
        <begin position="116"/>
        <end position="231"/>
    </location>
</feature>
<keyword evidence="2" id="KW-0812">Transmembrane</keyword>
<dbReference type="Pfam" id="PF13349">
    <property type="entry name" value="DUF4097"/>
    <property type="match status" value="1"/>
</dbReference>
<evidence type="ECO:0000313" key="5">
    <source>
        <dbReference type="Proteomes" id="UP000263377"/>
    </source>
</evidence>
<dbReference type="InterPro" id="IPR025164">
    <property type="entry name" value="Toastrack_DUF4097"/>
</dbReference>
<protein>
    <recommendedName>
        <fullName evidence="3">DUF4097 domain-containing protein</fullName>
    </recommendedName>
</protein>
<dbReference type="Proteomes" id="UP000263377">
    <property type="component" value="Unassembled WGS sequence"/>
</dbReference>
<evidence type="ECO:0000313" key="4">
    <source>
        <dbReference type="EMBL" id="RGD59508.1"/>
    </source>
</evidence>
<dbReference type="AlphaFoldDB" id="A0A372ZUC7"/>
<keyword evidence="5" id="KW-1185">Reference proteome</keyword>
<feature type="transmembrane region" description="Helical" evidence="2">
    <location>
        <begin position="12"/>
        <end position="30"/>
    </location>
</feature>
<accession>A0A372ZUC7</accession>
<comment type="caution">
    <text evidence="4">The sequence shown here is derived from an EMBL/GenBank/DDBJ whole genome shotgun (WGS) entry which is preliminary data.</text>
</comment>
<proteinExistence type="predicted"/>
<evidence type="ECO:0000256" key="2">
    <source>
        <dbReference type="SAM" id="Phobius"/>
    </source>
</evidence>
<keyword evidence="2" id="KW-1133">Transmembrane helix</keyword>
<dbReference type="RefSeq" id="WP_117487699.1">
    <property type="nucleotide sequence ID" value="NZ_QVIG01000001.1"/>
</dbReference>
<dbReference type="EMBL" id="QVIG01000001">
    <property type="protein sequence ID" value="RGD59508.1"/>
    <property type="molecule type" value="Genomic_DNA"/>
</dbReference>
<name>A0A372ZUC7_9ACTN</name>
<keyword evidence="2" id="KW-0472">Membrane</keyword>
<reference evidence="4 5" key="1">
    <citation type="submission" date="2018-08" db="EMBL/GenBank/DDBJ databases">
        <title>Diversity &amp; Physiological Properties of Lignin-Decomposing Actinobacteria from Soil.</title>
        <authorList>
            <person name="Roh S.G."/>
            <person name="Kim S.B."/>
        </authorList>
    </citation>
    <scope>NUCLEOTIDE SEQUENCE [LARGE SCALE GENOMIC DNA]</scope>
    <source>
        <strain evidence="4 5">MMS17-GH009</strain>
    </source>
</reference>
<organism evidence="4 5">
    <name type="scientific">Kitasatospora xanthocidica</name>
    <dbReference type="NCBI Taxonomy" id="83382"/>
    <lineage>
        <taxon>Bacteria</taxon>
        <taxon>Bacillati</taxon>
        <taxon>Actinomycetota</taxon>
        <taxon>Actinomycetes</taxon>
        <taxon>Kitasatosporales</taxon>
        <taxon>Streptomycetaceae</taxon>
        <taxon>Kitasatospora</taxon>
    </lineage>
</organism>
<evidence type="ECO:0000256" key="1">
    <source>
        <dbReference type="SAM" id="MobiDB-lite"/>
    </source>
</evidence>
<feature type="region of interest" description="Disordered" evidence="1">
    <location>
        <begin position="253"/>
        <end position="274"/>
    </location>
</feature>